<evidence type="ECO:0000256" key="5">
    <source>
        <dbReference type="SAM" id="Phobius"/>
    </source>
</evidence>
<keyword evidence="4 5" id="KW-0472">Membrane</keyword>
<evidence type="ECO:0000256" key="2">
    <source>
        <dbReference type="ARBA" id="ARBA00022692"/>
    </source>
</evidence>
<dbReference type="AlphaFoldDB" id="A0A7S1RGA1"/>
<evidence type="ECO:0000256" key="6">
    <source>
        <dbReference type="SAM" id="SignalP"/>
    </source>
</evidence>
<evidence type="ECO:0008006" key="8">
    <source>
        <dbReference type="Google" id="ProtNLM"/>
    </source>
</evidence>
<protein>
    <recommendedName>
        <fullName evidence="8">Photosystem II reaction center protein L</fullName>
    </recommendedName>
</protein>
<feature type="transmembrane region" description="Helical" evidence="5">
    <location>
        <begin position="87"/>
        <end position="106"/>
    </location>
</feature>
<keyword evidence="2 5" id="KW-0812">Transmembrane</keyword>
<dbReference type="GO" id="GO:0005737">
    <property type="term" value="C:cytoplasm"/>
    <property type="evidence" value="ECO:0007669"/>
    <property type="project" value="UniProtKB-ARBA"/>
</dbReference>
<feature type="chain" id="PRO_5031203212" description="Photosystem II reaction center protein L" evidence="6">
    <location>
        <begin position="30"/>
        <end position="107"/>
    </location>
</feature>
<dbReference type="SUPFAM" id="SSF161017">
    <property type="entry name" value="Photosystem II reaction center protein L, PsbL"/>
    <property type="match status" value="1"/>
</dbReference>
<sequence>MVARRPVLCTAVCATAAIWLLLAAAPAAPQQELFVVSSGPMLRATATRGAFAGAEQAVASPSVSMKALPEPRPNDAMLPVDLNRSSLYWGLLCILVLSVLFSNYFFN</sequence>
<comment type="subcellular location">
    <subcellularLocation>
        <location evidence="1">Membrane</location>
        <topology evidence="1">Single-pass membrane protein</topology>
    </subcellularLocation>
</comment>
<dbReference type="GO" id="GO:0009539">
    <property type="term" value="C:photosystem II reaction center"/>
    <property type="evidence" value="ECO:0007669"/>
    <property type="project" value="InterPro"/>
</dbReference>
<dbReference type="InterPro" id="IPR037266">
    <property type="entry name" value="PSII_PsbL_sf"/>
</dbReference>
<dbReference type="EMBL" id="HBGE01068848">
    <property type="protein sequence ID" value="CAD9164522.1"/>
    <property type="molecule type" value="Transcribed_RNA"/>
</dbReference>
<dbReference type="Pfam" id="PF02419">
    <property type="entry name" value="PsbL"/>
    <property type="match status" value="1"/>
</dbReference>
<proteinExistence type="predicted"/>
<keyword evidence="6" id="KW-0732">Signal</keyword>
<dbReference type="GO" id="GO:0015979">
    <property type="term" value="P:photosynthesis"/>
    <property type="evidence" value="ECO:0007669"/>
    <property type="project" value="InterPro"/>
</dbReference>
<organism evidence="7">
    <name type="scientific">Alexandrium catenella</name>
    <name type="common">Red tide dinoflagellate</name>
    <name type="synonym">Gonyaulax catenella</name>
    <dbReference type="NCBI Taxonomy" id="2925"/>
    <lineage>
        <taxon>Eukaryota</taxon>
        <taxon>Sar</taxon>
        <taxon>Alveolata</taxon>
        <taxon>Dinophyceae</taxon>
        <taxon>Gonyaulacales</taxon>
        <taxon>Pyrocystaceae</taxon>
        <taxon>Alexandrium</taxon>
    </lineage>
</organism>
<evidence type="ECO:0000313" key="7">
    <source>
        <dbReference type="EMBL" id="CAD9164522.1"/>
    </source>
</evidence>
<dbReference type="InterPro" id="IPR003372">
    <property type="entry name" value="PSII_PsbL"/>
</dbReference>
<gene>
    <name evidence="7" type="ORF">ACAT0790_LOCUS41288</name>
</gene>
<feature type="signal peptide" evidence="6">
    <location>
        <begin position="1"/>
        <end position="29"/>
    </location>
</feature>
<accession>A0A7S1RGA1</accession>
<name>A0A7S1RGA1_ALECA</name>
<keyword evidence="3 5" id="KW-1133">Transmembrane helix</keyword>
<evidence type="ECO:0000256" key="4">
    <source>
        <dbReference type="ARBA" id="ARBA00023136"/>
    </source>
</evidence>
<evidence type="ECO:0000256" key="1">
    <source>
        <dbReference type="ARBA" id="ARBA00004167"/>
    </source>
</evidence>
<reference evidence="7" key="1">
    <citation type="submission" date="2021-01" db="EMBL/GenBank/DDBJ databases">
        <authorList>
            <person name="Corre E."/>
            <person name="Pelletier E."/>
            <person name="Niang G."/>
            <person name="Scheremetjew M."/>
            <person name="Finn R."/>
            <person name="Kale V."/>
            <person name="Holt S."/>
            <person name="Cochrane G."/>
            <person name="Meng A."/>
            <person name="Brown T."/>
            <person name="Cohen L."/>
        </authorList>
    </citation>
    <scope>NUCLEOTIDE SEQUENCE</scope>
    <source>
        <strain evidence="7">OF101</strain>
    </source>
</reference>
<evidence type="ECO:0000256" key="3">
    <source>
        <dbReference type="ARBA" id="ARBA00022989"/>
    </source>
</evidence>